<gene>
    <name evidence="1" type="ORF">C4B59_14280</name>
</gene>
<reference evidence="1" key="1">
    <citation type="submission" date="2018-01" db="EMBL/GenBank/DDBJ databases">
        <authorList>
            <person name="Krukenberg V."/>
        </authorList>
    </citation>
    <scope>NUCLEOTIDE SEQUENCE</scope>
    <source>
        <strain evidence="1">E20ANME2</strain>
    </source>
</reference>
<dbReference type="EMBL" id="PQXF01000046">
    <property type="protein sequence ID" value="PXF57938.1"/>
    <property type="molecule type" value="Genomic_DNA"/>
</dbReference>
<evidence type="ECO:0000313" key="1">
    <source>
        <dbReference type="EMBL" id="PXF57938.1"/>
    </source>
</evidence>
<sequence>MKLLVSPINPTEAKAALDGGADIVDVKNPKEGSLGANFPWMIRAVIEAIESKKPVSATIGDFNFKPGTASLAALGAATSGADYIKIGLYDIQTTDQAEELLSNVVQSIKGCDPNKFAVAAAYADYRRINSISPLLLPEVGAKVGADVVMIDTGIKDGKSLFEFMGEEELTRFVDDARDLGLTTALAGTIKFEDLDALRRINPDILGIRGVVCGGDRNAEIKQELVEEFKSQM</sequence>
<comment type="caution">
    <text evidence="1">The sequence shown here is derived from an EMBL/GenBank/DDBJ whole genome shotgun (WGS) entry which is preliminary data.</text>
</comment>
<name>A0AC61KZB2_9EURY</name>
<evidence type="ECO:0000313" key="2">
    <source>
        <dbReference type="Proteomes" id="UP000248329"/>
    </source>
</evidence>
<dbReference type="Proteomes" id="UP000248329">
    <property type="component" value="Unassembled WGS sequence"/>
</dbReference>
<protein>
    <submittedName>
        <fullName evidence="1">(5-formylfuran-3-yl)methyl phosphate synthase</fullName>
    </submittedName>
</protein>
<proteinExistence type="predicted"/>
<organism evidence="1 2">
    <name type="scientific">Candidatus Methanogaster sp</name>
    <dbReference type="NCBI Taxonomy" id="3386292"/>
    <lineage>
        <taxon>Archaea</taxon>
        <taxon>Methanobacteriati</taxon>
        <taxon>Methanobacteriota</taxon>
        <taxon>Stenosarchaea group</taxon>
        <taxon>Methanomicrobia</taxon>
        <taxon>Methanosarcinales</taxon>
        <taxon>ANME-2 cluster</taxon>
        <taxon>Candidatus Methanogasteraceae</taxon>
        <taxon>Candidatus Methanogaster</taxon>
    </lineage>
</organism>
<accession>A0AC61KZB2</accession>